<evidence type="ECO:0000256" key="3">
    <source>
        <dbReference type="SAM" id="MobiDB-lite"/>
    </source>
</evidence>
<feature type="region of interest" description="Disordered" evidence="3">
    <location>
        <begin position="344"/>
        <end position="403"/>
    </location>
</feature>
<dbReference type="PANTHER" id="PTHR21531:SF0">
    <property type="entry name" value="PROTEIN LTV1 HOMOLOG"/>
    <property type="match status" value="1"/>
</dbReference>
<dbReference type="InterPro" id="IPR007307">
    <property type="entry name" value="Ltv1"/>
</dbReference>
<comment type="similarity">
    <text evidence="1">Belongs to the LTV1 family.</text>
</comment>
<organism evidence="4 5">
    <name type="scientific">Necator americanus</name>
    <name type="common">Human hookworm</name>
    <dbReference type="NCBI Taxonomy" id="51031"/>
    <lineage>
        <taxon>Eukaryota</taxon>
        <taxon>Metazoa</taxon>
        <taxon>Ecdysozoa</taxon>
        <taxon>Nematoda</taxon>
        <taxon>Chromadorea</taxon>
        <taxon>Rhabditida</taxon>
        <taxon>Rhabditina</taxon>
        <taxon>Rhabditomorpha</taxon>
        <taxon>Strongyloidea</taxon>
        <taxon>Ancylostomatidae</taxon>
        <taxon>Bunostominae</taxon>
        <taxon>Necator</taxon>
    </lineage>
</organism>
<feature type="compositionally biased region" description="Basic and acidic residues" evidence="3">
    <location>
        <begin position="196"/>
        <end position="215"/>
    </location>
</feature>
<protein>
    <recommendedName>
        <fullName evidence="2">Protein LTV1 homolog</fullName>
    </recommendedName>
</protein>
<proteinExistence type="inferred from homology"/>
<feature type="compositionally biased region" description="Basic and acidic residues" evidence="3">
    <location>
        <begin position="377"/>
        <end position="395"/>
    </location>
</feature>
<dbReference type="Pfam" id="PF04180">
    <property type="entry name" value="LTV"/>
    <property type="match status" value="1"/>
</dbReference>
<sequence length="431" mass="49775">MSCRTRVAVHQLVQGKKKAFLNKKNAVHYRLIPKTAAESLSDEGKRFIPTQEHLEEQHKYGIFFDDDYDYMQHLRDVRETGTLQSLEEATEQERCIIRAPKLQPQKPSVLFGETVGCIAKKEEEEIFDEDVEQALEGNFDGEIGGGLEDDFIALAGGLAEPTLRSHIQQHRESTVHFSSDEEEDEESNYSDSTYSDEEKEKKMFEEVGRDGPRREIDDRFDQLLEGDYHDDQLGELDGDDFRIGGMLEPNDERVKRMVKESNGGPIDDEQASKSWTRQRVRLIEANVIKNDEVMEDVEVDEAASKRLKWDCESYATQYSNIYNHPTVIRSGKLSRGALKRFARESSKVDEMEVEDEEMKSNEDDSMSQCTQASTYRPKGETSEQRRLRKQAVKEARRFRRQEKKGNKLAFAEERRKVVKERVGQIKTVPMV</sequence>
<feature type="region of interest" description="Disordered" evidence="3">
    <location>
        <begin position="167"/>
        <end position="215"/>
    </location>
</feature>
<reference evidence="4 5" key="1">
    <citation type="submission" date="2023-08" db="EMBL/GenBank/DDBJ databases">
        <title>A Necator americanus chromosomal reference genome.</title>
        <authorList>
            <person name="Ilik V."/>
            <person name="Petrzelkova K.J."/>
            <person name="Pardy F."/>
            <person name="Fuh T."/>
            <person name="Niatou-Singa F.S."/>
            <person name="Gouil Q."/>
            <person name="Baker L."/>
            <person name="Ritchie M.E."/>
            <person name="Jex A.R."/>
            <person name="Gazzola D."/>
            <person name="Li H."/>
            <person name="Toshio Fujiwara R."/>
            <person name="Zhan B."/>
            <person name="Aroian R.V."/>
            <person name="Pafco B."/>
            <person name="Schwarz E.M."/>
        </authorList>
    </citation>
    <scope>NUCLEOTIDE SEQUENCE [LARGE SCALE GENOMIC DNA]</scope>
    <source>
        <strain evidence="4 5">Aroian</strain>
        <tissue evidence="4">Whole animal</tissue>
    </source>
</reference>
<evidence type="ECO:0000256" key="2">
    <source>
        <dbReference type="ARBA" id="ARBA00021561"/>
    </source>
</evidence>
<evidence type="ECO:0000313" key="4">
    <source>
        <dbReference type="EMBL" id="KAK6727116.1"/>
    </source>
</evidence>
<dbReference type="Proteomes" id="UP001303046">
    <property type="component" value="Unassembled WGS sequence"/>
</dbReference>
<gene>
    <name evidence="4" type="primary">Necator_chrI.g1176</name>
    <name evidence="4" type="ORF">RB195_005050</name>
</gene>
<dbReference type="PANTHER" id="PTHR21531">
    <property type="entry name" value="LOW-TEMPERATURE VIABILITY PROTEIN LTV1-RELATED"/>
    <property type="match status" value="1"/>
</dbReference>
<name>A0ABR1BKY9_NECAM</name>
<evidence type="ECO:0000256" key="1">
    <source>
        <dbReference type="ARBA" id="ARBA00009078"/>
    </source>
</evidence>
<keyword evidence="5" id="KW-1185">Reference proteome</keyword>
<accession>A0ABR1BKY9</accession>
<evidence type="ECO:0000313" key="5">
    <source>
        <dbReference type="Proteomes" id="UP001303046"/>
    </source>
</evidence>
<dbReference type="EMBL" id="JAVFWL010000001">
    <property type="protein sequence ID" value="KAK6727116.1"/>
    <property type="molecule type" value="Genomic_DNA"/>
</dbReference>
<comment type="caution">
    <text evidence="4">The sequence shown here is derived from an EMBL/GenBank/DDBJ whole genome shotgun (WGS) entry which is preliminary data.</text>
</comment>